<evidence type="ECO:0000313" key="4">
    <source>
        <dbReference type="Proteomes" id="UP000324748"/>
    </source>
</evidence>
<gene>
    <name evidence="3" type="ORF">PGT21_021558</name>
    <name evidence="2" type="ORF">PGTUg99_030703</name>
</gene>
<sequence length="95" mass="9918">MTTSPSANPITSPANPEAPQSQSNKHSATSELLDPTPAPQDQAPASEPHEALSPGPQEFQDPPAPQESLSLFEGVQAPASDPLKTKPQPLTPMKT</sequence>
<name>A0A5B0LXI8_PUCGR</name>
<evidence type="ECO:0000313" key="2">
    <source>
        <dbReference type="EMBL" id="KAA1068540.1"/>
    </source>
</evidence>
<dbReference type="Proteomes" id="UP000325313">
    <property type="component" value="Unassembled WGS sequence"/>
</dbReference>
<evidence type="ECO:0000313" key="3">
    <source>
        <dbReference type="EMBL" id="KAA1104391.1"/>
    </source>
</evidence>
<protein>
    <submittedName>
        <fullName evidence="2">Uncharacterized protein</fullName>
    </submittedName>
</protein>
<keyword evidence="4" id="KW-1185">Reference proteome</keyword>
<dbReference type="AlphaFoldDB" id="A0A5B0LXI8"/>
<dbReference type="EMBL" id="VSWC01000041">
    <property type="protein sequence ID" value="KAA1104391.1"/>
    <property type="molecule type" value="Genomic_DNA"/>
</dbReference>
<feature type="compositionally biased region" description="Polar residues" evidence="1">
    <location>
        <begin position="1"/>
        <end position="30"/>
    </location>
</feature>
<comment type="caution">
    <text evidence="2">The sequence shown here is derived from an EMBL/GenBank/DDBJ whole genome shotgun (WGS) entry which is preliminary data.</text>
</comment>
<organism evidence="2 5">
    <name type="scientific">Puccinia graminis f. sp. tritici</name>
    <dbReference type="NCBI Taxonomy" id="56615"/>
    <lineage>
        <taxon>Eukaryota</taxon>
        <taxon>Fungi</taxon>
        <taxon>Dikarya</taxon>
        <taxon>Basidiomycota</taxon>
        <taxon>Pucciniomycotina</taxon>
        <taxon>Pucciniomycetes</taxon>
        <taxon>Pucciniales</taxon>
        <taxon>Pucciniaceae</taxon>
        <taxon>Puccinia</taxon>
    </lineage>
</organism>
<dbReference type="EMBL" id="VDEP01000505">
    <property type="protein sequence ID" value="KAA1068540.1"/>
    <property type="molecule type" value="Genomic_DNA"/>
</dbReference>
<proteinExistence type="predicted"/>
<evidence type="ECO:0000256" key="1">
    <source>
        <dbReference type="SAM" id="MobiDB-lite"/>
    </source>
</evidence>
<dbReference type="Proteomes" id="UP000324748">
    <property type="component" value="Unassembled WGS sequence"/>
</dbReference>
<evidence type="ECO:0000313" key="5">
    <source>
        <dbReference type="Proteomes" id="UP000325313"/>
    </source>
</evidence>
<accession>A0A5B0LXI8</accession>
<feature type="region of interest" description="Disordered" evidence="1">
    <location>
        <begin position="1"/>
        <end position="95"/>
    </location>
</feature>
<reference evidence="4 5" key="1">
    <citation type="submission" date="2019-05" db="EMBL/GenBank/DDBJ databases">
        <title>Emergence of the Ug99 lineage of the wheat stem rust pathogen through somatic hybridization.</title>
        <authorList>
            <person name="Li F."/>
            <person name="Upadhyaya N.M."/>
            <person name="Sperschneider J."/>
            <person name="Matny O."/>
            <person name="Nguyen-Phuc H."/>
            <person name="Mago R."/>
            <person name="Raley C."/>
            <person name="Miller M.E."/>
            <person name="Silverstein K.A.T."/>
            <person name="Henningsen E."/>
            <person name="Hirsch C.D."/>
            <person name="Visser B."/>
            <person name="Pretorius Z.A."/>
            <person name="Steffenson B.J."/>
            <person name="Schwessinger B."/>
            <person name="Dodds P.N."/>
            <person name="Figueroa M."/>
        </authorList>
    </citation>
    <scope>NUCLEOTIDE SEQUENCE [LARGE SCALE GENOMIC DNA]</scope>
    <source>
        <strain evidence="3">21-0</strain>
        <strain evidence="2 5">Ug99</strain>
    </source>
</reference>